<evidence type="ECO:0000313" key="2">
    <source>
        <dbReference type="Proteomes" id="UP000017656"/>
    </source>
</evidence>
<dbReference type="GeneID" id="18504179"/>
<dbReference type="Proteomes" id="UP000017656">
    <property type="component" value="Segment"/>
</dbReference>
<dbReference type="EMBL" id="KF669658">
    <property type="protein sequence ID" value="AGY48108.1"/>
    <property type="molecule type" value="Genomic_DNA"/>
</dbReference>
<organism evidence="1 2">
    <name type="scientific">Acinetobacter phage Presley</name>
    <dbReference type="NCBI Taxonomy" id="1406780"/>
    <lineage>
        <taxon>Viruses</taxon>
        <taxon>Duplodnaviria</taxon>
        <taxon>Heunggongvirae</taxon>
        <taxon>Uroviricota</taxon>
        <taxon>Caudoviricetes</taxon>
        <taxon>Schitoviridae</taxon>
        <taxon>Presleyvirus</taxon>
        <taxon>Presleyvirus presley</taxon>
    </lineage>
</organism>
<gene>
    <name evidence="1" type="ORF">Presley_41</name>
</gene>
<proteinExistence type="predicted"/>
<keyword evidence="2" id="KW-1185">Reference proteome</keyword>
<accession>U5PZW3</accession>
<sequence>MLENFPVRDGKPYNLTTIHEIKEGQIVYDCKGQPQEVVKVGRRWITFKCHYMTRVDLNTALQEPSKWGHANNNPIFPTYEDFENFTRNRAYVHAVRTKVSKRIEDSWNLTLKQAMAIELAVSAILGERL</sequence>
<dbReference type="InterPro" id="IPR056982">
    <property type="entry name" value="Phage_ProQ_C-like"/>
</dbReference>
<name>U5PZW3_9CAUD</name>
<reference evidence="1 2" key="1">
    <citation type="journal article" date="2013" name="Genome Announc.">
        <title>Complete Genome of Acinetobacter baumannii N4-Like Podophage Presley.</title>
        <authorList>
            <person name="Farmer N.G."/>
            <person name="Wood T.L."/>
            <person name="Chamakura K.R."/>
            <person name="Kuty Everett G.F."/>
        </authorList>
    </citation>
    <scope>NUCLEOTIDE SEQUENCE [LARGE SCALE GENOMIC DNA]</scope>
</reference>
<dbReference type="RefSeq" id="YP_009007609.1">
    <property type="nucleotide sequence ID" value="NC_023581.1"/>
</dbReference>
<dbReference type="Pfam" id="PF24203">
    <property type="entry name" value="Phage_ProQ_C_like"/>
    <property type="match status" value="1"/>
</dbReference>
<protein>
    <submittedName>
        <fullName evidence="1">Uncharacterized protein</fullName>
    </submittedName>
</protein>
<evidence type="ECO:0000313" key="1">
    <source>
        <dbReference type="EMBL" id="AGY48108.1"/>
    </source>
</evidence>
<dbReference type="KEGG" id="vg:18504179"/>